<organism evidence="2 3">
    <name type="scientific">Polyrhizophydium stewartii</name>
    <dbReference type="NCBI Taxonomy" id="2732419"/>
    <lineage>
        <taxon>Eukaryota</taxon>
        <taxon>Fungi</taxon>
        <taxon>Fungi incertae sedis</taxon>
        <taxon>Chytridiomycota</taxon>
        <taxon>Chytridiomycota incertae sedis</taxon>
        <taxon>Chytridiomycetes</taxon>
        <taxon>Rhizophydiales</taxon>
        <taxon>Rhizophydiales incertae sedis</taxon>
        <taxon>Polyrhizophydium</taxon>
    </lineage>
</organism>
<dbReference type="Proteomes" id="UP001527925">
    <property type="component" value="Unassembled WGS sequence"/>
</dbReference>
<reference evidence="2 3" key="1">
    <citation type="submission" date="2023-09" db="EMBL/GenBank/DDBJ databases">
        <title>Pangenome analysis of Batrachochytrium dendrobatidis and related Chytrids.</title>
        <authorList>
            <person name="Yacoub M.N."/>
            <person name="Stajich J.E."/>
            <person name="James T.Y."/>
        </authorList>
    </citation>
    <scope>NUCLEOTIDE SEQUENCE [LARGE SCALE GENOMIC DNA]</scope>
    <source>
        <strain evidence="2 3">JEL0888</strain>
    </source>
</reference>
<feature type="compositionally biased region" description="Low complexity" evidence="1">
    <location>
        <begin position="82"/>
        <end position="94"/>
    </location>
</feature>
<dbReference type="Pfam" id="PF04032">
    <property type="entry name" value="Rpr2"/>
    <property type="match status" value="1"/>
</dbReference>
<gene>
    <name evidence="2" type="ORF">HK105_202696</name>
</gene>
<evidence type="ECO:0000313" key="3">
    <source>
        <dbReference type="Proteomes" id="UP001527925"/>
    </source>
</evidence>
<feature type="region of interest" description="Disordered" evidence="1">
    <location>
        <begin position="71"/>
        <end position="121"/>
    </location>
</feature>
<feature type="compositionally biased region" description="Low complexity" evidence="1">
    <location>
        <begin position="231"/>
        <end position="241"/>
    </location>
</feature>
<feature type="compositionally biased region" description="Polar residues" evidence="1">
    <location>
        <begin position="196"/>
        <end position="214"/>
    </location>
</feature>
<name>A0ABR4NE78_9FUNG</name>
<feature type="region of interest" description="Disordered" evidence="1">
    <location>
        <begin position="153"/>
        <end position="283"/>
    </location>
</feature>
<proteinExistence type="predicted"/>
<dbReference type="InterPro" id="IPR007175">
    <property type="entry name" value="Rpr2/Snm1/Rpp21"/>
</dbReference>
<protein>
    <submittedName>
        <fullName evidence="2">Uncharacterized protein</fullName>
    </submittedName>
</protein>
<dbReference type="PANTHER" id="PTHR14742:SF3">
    <property type="entry name" value="RIBONUCLEASE MRP PROTEIN SUBUNIT SNM1"/>
    <property type="match status" value="1"/>
</dbReference>
<sequence length="283" mass="29324">MAAKSTEHLNHLLTAAQRMFAAAPAVSRHLVSCFIEHAVAGNVAVTPALRRRLCWSCGSIAVPGLTSSVSTVSVGKQRRRTPAAAGGRATQAGAKHTHPAPFRVPPEPMRLAPAEPGQTPRSLATNVRSACLVCGFVSFLPGISTEDLAAVSSRSAPAAQPTPAKRRADGGPAAGALPDAQHAAGAPPAKRPKTAQMGTIATPSASAKHSTPASQGGIHGKAGPKHPQPTAQEAKPASAQEAAKKKKKDKQRNDLKSLLKKQQEEKDKKAGSRFSLQDFLADV</sequence>
<keyword evidence="3" id="KW-1185">Reference proteome</keyword>
<feature type="compositionally biased region" description="Basic and acidic residues" evidence="1">
    <location>
        <begin position="251"/>
        <end position="270"/>
    </location>
</feature>
<evidence type="ECO:0000313" key="2">
    <source>
        <dbReference type="EMBL" id="KAL2917823.1"/>
    </source>
</evidence>
<feature type="compositionally biased region" description="Low complexity" evidence="1">
    <location>
        <begin position="170"/>
        <end position="180"/>
    </location>
</feature>
<evidence type="ECO:0000256" key="1">
    <source>
        <dbReference type="SAM" id="MobiDB-lite"/>
    </source>
</evidence>
<accession>A0ABR4NE78</accession>
<comment type="caution">
    <text evidence="2">The sequence shown here is derived from an EMBL/GenBank/DDBJ whole genome shotgun (WGS) entry which is preliminary data.</text>
</comment>
<dbReference type="PANTHER" id="PTHR14742">
    <property type="entry name" value="RIBONUCLEASE P SUBUNIT P21"/>
    <property type="match status" value="1"/>
</dbReference>
<dbReference type="EMBL" id="JADGIZ020000009">
    <property type="protein sequence ID" value="KAL2917823.1"/>
    <property type="molecule type" value="Genomic_DNA"/>
</dbReference>